<dbReference type="AlphaFoldDB" id="A0A482IWG4"/>
<accession>A0A482IWG4</accession>
<protein>
    <submittedName>
        <fullName evidence="3">Tripartite tricarboxylate transporter substrate binding protein</fullName>
    </submittedName>
</protein>
<comment type="similarity">
    <text evidence="1">Belongs to the UPF0065 (bug) family.</text>
</comment>
<evidence type="ECO:0000256" key="1">
    <source>
        <dbReference type="ARBA" id="ARBA00006987"/>
    </source>
</evidence>
<dbReference type="RefSeq" id="WP_024569999.1">
    <property type="nucleotide sequence ID" value="NZ_CP037901.1"/>
</dbReference>
<dbReference type="Gene3D" id="3.40.190.150">
    <property type="entry name" value="Bordetella uptake gene, domain 1"/>
    <property type="match status" value="1"/>
</dbReference>
<dbReference type="OrthoDB" id="8678477at2"/>
<dbReference type="SUPFAM" id="SSF53850">
    <property type="entry name" value="Periplasmic binding protein-like II"/>
    <property type="match status" value="1"/>
</dbReference>
<dbReference type="PANTHER" id="PTHR42928:SF5">
    <property type="entry name" value="BLR1237 PROTEIN"/>
    <property type="match status" value="1"/>
</dbReference>
<evidence type="ECO:0000256" key="2">
    <source>
        <dbReference type="SAM" id="SignalP"/>
    </source>
</evidence>
<evidence type="ECO:0000313" key="4">
    <source>
        <dbReference type="Proteomes" id="UP000253772"/>
    </source>
</evidence>
<gene>
    <name evidence="3" type="ORF">DDF84_027130</name>
</gene>
<organism evidence="3 4">
    <name type="scientific">Cupriavidus metallidurans</name>
    <dbReference type="NCBI Taxonomy" id="119219"/>
    <lineage>
        <taxon>Bacteria</taxon>
        <taxon>Pseudomonadati</taxon>
        <taxon>Pseudomonadota</taxon>
        <taxon>Betaproteobacteria</taxon>
        <taxon>Burkholderiales</taxon>
        <taxon>Burkholderiaceae</taxon>
        <taxon>Cupriavidus</taxon>
    </lineage>
</organism>
<reference evidence="3 4" key="1">
    <citation type="submission" date="2019-03" db="EMBL/GenBank/DDBJ databases">
        <title>Comparative insights into the high quality Complete genome sequence of highly metal resistant Cupriavidus metallidurans strain BS1 isolated from a gold-copper mine.</title>
        <authorList>
            <person name="Mazhar H.S."/>
            <person name="Rensing C."/>
        </authorList>
    </citation>
    <scope>NUCLEOTIDE SEQUENCE [LARGE SCALE GENOMIC DNA]</scope>
    <source>
        <strain evidence="3 4">BS1</strain>
    </source>
</reference>
<proteinExistence type="inferred from homology"/>
<dbReference type="PANTHER" id="PTHR42928">
    <property type="entry name" value="TRICARBOXYLATE-BINDING PROTEIN"/>
    <property type="match status" value="1"/>
</dbReference>
<dbReference type="InterPro" id="IPR042100">
    <property type="entry name" value="Bug_dom1"/>
</dbReference>
<evidence type="ECO:0000313" key="3">
    <source>
        <dbReference type="EMBL" id="QBP13308.1"/>
    </source>
</evidence>
<feature type="chain" id="PRO_5019763589" evidence="2">
    <location>
        <begin position="23"/>
        <end position="323"/>
    </location>
</feature>
<keyword evidence="2" id="KW-0732">Signal</keyword>
<dbReference type="EMBL" id="CP037901">
    <property type="protein sequence ID" value="QBP13308.1"/>
    <property type="molecule type" value="Genomic_DNA"/>
</dbReference>
<sequence length="323" mass="34812">MNTRRALLAMIGLLTLSASVHAETAKEFPTRPIRVIVPFTSGSGSDTSARYYGEQMGRTLGQPVVVENRPGANGLIGIQALKNAPADGYTVLLASNSPMSVNPIVMKNLPYDPLKDLKPVSGLSRNMNVFLVPEKSPIKTVADLVAHAKDRGKPLAVGTYSAGYQLAAAWFANLAGVQFVNVPYKGQAQIMTDVIGGQLDMAVVDLGGAITLLKEGKIRAVAVTGETRHRDFPNVPTIKESGYPDYAQYSWVSFYVRAGTRDDITDKLATAVQTALKSPESDAFLATKGGDPMPYPPKEMRQFQEREMARFRKVAAAAGIKPE</sequence>
<name>A0A482IWG4_9BURK</name>
<dbReference type="Pfam" id="PF03401">
    <property type="entry name" value="TctC"/>
    <property type="match status" value="1"/>
</dbReference>
<dbReference type="PIRSF" id="PIRSF017082">
    <property type="entry name" value="YflP"/>
    <property type="match status" value="1"/>
</dbReference>
<dbReference type="Gene3D" id="3.40.190.10">
    <property type="entry name" value="Periplasmic binding protein-like II"/>
    <property type="match status" value="1"/>
</dbReference>
<dbReference type="Proteomes" id="UP000253772">
    <property type="component" value="Chromosome c2"/>
</dbReference>
<dbReference type="CDD" id="cd07012">
    <property type="entry name" value="PBP2_Bug_TTT"/>
    <property type="match status" value="1"/>
</dbReference>
<dbReference type="InterPro" id="IPR005064">
    <property type="entry name" value="BUG"/>
</dbReference>
<feature type="signal peptide" evidence="2">
    <location>
        <begin position="1"/>
        <end position="22"/>
    </location>
</feature>